<evidence type="ECO:0000256" key="1">
    <source>
        <dbReference type="SAM" id="MobiDB-lite"/>
    </source>
</evidence>
<name>A0ABD1RZ65_9LAMI</name>
<protein>
    <submittedName>
        <fullName evidence="2">Uncharacterized protein</fullName>
    </submittedName>
</protein>
<proteinExistence type="predicted"/>
<evidence type="ECO:0000313" key="3">
    <source>
        <dbReference type="Proteomes" id="UP001604277"/>
    </source>
</evidence>
<feature type="compositionally biased region" description="Polar residues" evidence="1">
    <location>
        <begin position="1"/>
        <end position="10"/>
    </location>
</feature>
<dbReference type="EMBL" id="JBFOLJ010000011">
    <property type="protein sequence ID" value="KAL2493735.1"/>
    <property type="molecule type" value="Genomic_DNA"/>
</dbReference>
<dbReference type="AlphaFoldDB" id="A0ABD1RZ65"/>
<reference evidence="3" key="1">
    <citation type="submission" date="2024-07" db="EMBL/GenBank/DDBJ databases">
        <title>Two chromosome-level genome assemblies of Korean endemic species Abeliophyllum distichum and Forsythia ovata (Oleaceae).</title>
        <authorList>
            <person name="Jang H."/>
        </authorList>
    </citation>
    <scope>NUCLEOTIDE SEQUENCE [LARGE SCALE GENOMIC DNA]</scope>
</reference>
<keyword evidence="3" id="KW-1185">Reference proteome</keyword>
<comment type="caution">
    <text evidence="2">The sequence shown here is derived from an EMBL/GenBank/DDBJ whole genome shotgun (WGS) entry which is preliminary data.</text>
</comment>
<organism evidence="2 3">
    <name type="scientific">Forsythia ovata</name>
    <dbReference type="NCBI Taxonomy" id="205694"/>
    <lineage>
        <taxon>Eukaryota</taxon>
        <taxon>Viridiplantae</taxon>
        <taxon>Streptophyta</taxon>
        <taxon>Embryophyta</taxon>
        <taxon>Tracheophyta</taxon>
        <taxon>Spermatophyta</taxon>
        <taxon>Magnoliopsida</taxon>
        <taxon>eudicotyledons</taxon>
        <taxon>Gunneridae</taxon>
        <taxon>Pentapetalae</taxon>
        <taxon>asterids</taxon>
        <taxon>lamiids</taxon>
        <taxon>Lamiales</taxon>
        <taxon>Oleaceae</taxon>
        <taxon>Forsythieae</taxon>
        <taxon>Forsythia</taxon>
    </lineage>
</organism>
<dbReference type="Proteomes" id="UP001604277">
    <property type="component" value="Unassembled WGS sequence"/>
</dbReference>
<sequence length="107" mass="11854">MSGSGSNSDENLIRGTNFHHHKMGNSGSSSLEEIGGTTLEEIVVTVEPVRAICAISKMAFNANYFRLIRKKQIEQFFGEINLSDSDSEAEWINLMMAKLTTEELADL</sequence>
<feature type="region of interest" description="Disordered" evidence="1">
    <location>
        <begin position="1"/>
        <end position="31"/>
    </location>
</feature>
<gene>
    <name evidence="2" type="ORF">Fot_37492</name>
</gene>
<evidence type="ECO:0000313" key="2">
    <source>
        <dbReference type="EMBL" id="KAL2493735.1"/>
    </source>
</evidence>
<accession>A0ABD1RZ65</accession>